<organism evidence="1">
    <name type="scientific">marine sediment metagenome</name>
    <dbReference type="NCBI Taxonomy" id="412755"/>
    <lineage>
        <taxon>unclassified sequences</taxon>
        <taxon>metagenomes</taxon>
        <taxon>ecological metagenomes</taxon>
    </lineage>
</organism>
<accession>X0Y2G1</accession>
<dbReference type="AlphaFoldDB" id="X0Y2G1"/>
<comment type="caution">
    <text evidence="1">The sequence shown here is derived from an EMBL/GenBank/DDBJ whole genome shotgun (WGS) entry which is preliminary data.</text>
</comment>
<name>X0Y2G1_9ZZZZ</name>
<feature type="non-terminal residue" evidence="1">
    <location>
        <position position="149"/>
    </location>
</feature>
<evidence type="ECO:0000313" key="1">
    <source>
        <dbReference type="EMBL" id="GAG31091.1"/>
    </source>
</evidence>
<evidence type="ECO:0008006" key="2">
    <source>
        <dbReference type="Google" id="ProtNLM"/>
    </source>
</evidence>
<gene>
    <name evidence="1" type="ORF">S01H1_66494</name>
</gene>
<proteinExistence type="predicted"/>
<protein>
    <recommendedName>
        <fullName evidence="2">SIR2-like domain-containing protein</fullName>
    </recommendedName>
</protein>
<sequence>MKSPKSPINNLFLIGAGFTKSVFPDAPLNKDLLMELCNDTAICTALKKYRREFKTDDIEILLTRLDLEITIPKAKRQTALQTVRKAIEQRLSEYFGRFRFKEEVVANSIWLKDFVNLFQPNDAIISLNYDCLLEGVLDYYEAWSPKRRL</sequence>
<dbReference type="EMBL" id="BARS01043972">
    <property type="protein sequence ID" value="GAG31091.1"/>
    <property type="molecule type" value="Genomic_DNA"/>
</dbReference>
<reference evidence="1" key="1">
    <citation type="journal article" date="2014" name="Front. Microbiol.">
        <title>High frequency of phylogenetically diverse reductive dehalogenase-homologous genes in deep subseafloor sedimentary metagenomes.</title>
        <authorList>
            <person name="Kawai M."/>
            <person name="Futagami T."/>
            <person name="Toyoda A."/>
            <person name="Takaki Y."/>
            <person name="Nishi S."/>
            <person name="Hori S."/>
            <person name="Arai W."/>
            <person name="Tsubouchi T."/>
            <person name="Morono Y."/>
            <person name="Uchiyama I."/>
            <person name="Ito T."/>
            <person name="Fujiyama A."/>
            <person name="Inagaki F."/>
            <person name="Takami H."/>
        </authorList>
    </citation>
    <scope>NUCLEOTIDE SEQUENCE</scope>
    <source>
        <strain evidence="1">Expedition CK06-06</strain>
    </source>
</reference>